<accession>A0A499V2Y2</accession>
<evidence type="ECO:0000313" key="2">
    <source>
        <dbReference type="EMBL" id="BBJ48624.1"/>
    </source>
</evidence>
<organism evidence="2">
    <name type="scientific">Streptomyces avermitilis</name>
    <dbReference type="NCBI Taxonomy" id="33903"/>
    <lineage>
        <taxon>Bacteria</taxon>
        <taxon>Bacillati</taxon>
        <taxon>Actinomycetota</taxon>
        <taxon>Actinomycetes</taxon>
        <taxon>Kitasatosporales</taxon>
        <taxon>Streptomycetaceae</taxon>
        <taxon>Streptomyces</taxon>
    </lineage>
</organism>
<gene>
    <name evidence="2" type="ORF">SAVMC3_12530</name>
</gene>
<protein>
    <submittedName>
        <fullName evidence="2">Uncharacterized protein</fullName>
    </submittedName>
</protein>
<feature type="transmembrane region" description="Helical" evidence="1">
    <location>
        <begin position="42"/>
        <end position="65"/>
    </location>
</feature>
<name>A0A499V2Y2_STRAX</name>
<dbReference type="EMBL" id="AP019621">
    <property type="protein sequence ID" value="BBJ48624.1"/>
    <property type="molecule type" value="Genomic_DNA"/>
</dbReference>
<reference evidence="2" key="1">
    <citation type="submission" date="2019-04" db="EMBL/GenBank/DDBJ databases">
        <title>Draft genome sequences of Streptomyces avermitilis MC3.</title>
        <authorList>
            <person name="Komaki H."/>
            <person name="Tamura T."/>
            <person name="Hosoyama A."/>
        </authorList>
    </citation>
    <scope>NUCLEOTIDE SEQUENCE</scope>
    <source>
        <strain evidence="2">MC3</strain>
    </source>
</reference>
<sequence length="183" mass="19709">MSHHIRLALAAILLVTFYAAVALTILIWVTLVILMFDVAGSVWATTLPVTGFLFCAGTAVPVYALGDAARRSLFLVDTPSTPSLEVGRGRAAALHALVDDLAERLGISEPVRIRLHTAVGPRRWTRTPGSWDCRPGTTSCPSAFPCWPPFRTVRSAPSWLMSSPICRCVTIASAPSLSVWKPA</sequence>
<proteinExistence type="predicted"/>
<keyword evidence="1" id="KW-1133">Transmembrane helix</keyword>
<keyword evidence="1" id="KW-0472">Membrane</keyword>
<dbReference type="AlphaFoldDB" id="A0A499V2Y2"/>
<feature type="transmembrane region" description="Helical" evidence="1">
    <location>
        <begin position="7"/>
        <end position="36"/>
    </location>
</feature>
<evidence type="ECO:0000256" key="1">
    <source>
        <dbReference type="SAM" id="Phobius"/>
    </source>
</evidence>
<keyword evidence="1" id="KW-0812">Transmembrane</keyword>